<accession>A0AA39V899</accession>
<dbReference type="AlphaFoldDB" id="A0AA39V899"/>
<comment type="caution">
    <text evidence="1">The sequence shown here is derived from an EMBL/GenBank/DDBJ whole genome shotgun (WGS) entry which is preliminary data.</text>
</comment>
<gene>
    <name evidence="1" type="ORF">JMJ35_005333</name>
</gene>
<sequence>MDLTPWQERVAEALTGAPLPVKVPFVDARKFFAVDASGSTFGPIMKAQAKIVWGFRGSSDDTIAKWNYSCELPRLLNNVAPDFFYGLGGTQPASILRNVQAVDAIRNSDLWILLTDGQIDAHSVAELTRLAEEMDVLQVPVVLVITGQQQATPAQTAVSVGISFFASAREALILFKDYETGQISLIDAKGCFAPLKMDNDVDLSSWRSLKRYENEEAFNKYCRELAIELVQDKDRLATRAVSLGPEWDAATANVLVNVPILLEQKQLHLVDLRNLLEEEAINQLALICKTRGQLGVLRDLIIGHKQQEVIVRLEDRHGALKVMEKLQSDDVKPEERAQLMNQLRQAHKANRETYQALRDSPSEESRRATEINRLLDRALRIISDFEKSSYTADILNRRSNRAMRADVVSAADSSVYLATLDLSSKQDSFKGTCAICCGEEQIMSIVLKKLATVEDNTTDFALNFPLAAGHAKQNADMVSSQCICFQCALLLSPKSIYQEDIVAVIPTIQYKDQNKKYINHQLTLAVTNGLVTGASGIVQLFMTILDNTLATKAWCSTDFTEDDSEVALRRELLIWMLRNLLRNCKCRENFTETGDFVDYSRALIWAVKDYEEARLDSWIIQYPVLGFNQLIRWYDELNLPVDQESLEAIKKAKLIHLTVATIMMRLLVPKDDDRSWTHPFLQLVYREFNAPGVPRDLSSSSITPAEAFWTYLHKVLGSRGDVGRLLASFKYPDCLSMVHNIQLIIFWALYTQKGHTTPKTFFATIKAREPLAPAILDPTAIVPRKAVDEVLLSIFCPKRQIQENTNDPHLSNELPPFASPFGPSVIHCGTPGCTVQFYSPSDLEPGVDAATQIRDRRAKHFQEIYGVADTFNSLRGLPEPTQAPKPPSSYHNTLHISTARVWSRLDLARKKAIVHGISDNKDNPDVLTFLEDVRIEIAKKSHRGNIYSSTIETEVRAILPSLLEALKVASGKLGLEDKSGVGFVYDWEGNRVERRLGYALSLR</sequence>
<dbReference type="Proteomes" id="UP001166286">
    <property type="component" value="Unassembled WGS sequence"/>
</dbReference>
<organism evidence="1 2">
    <name type="scientific">Cladonia borealis</name>
    <dbReference type="NCBI Taxonomy" id="184061"/>
    <lineage>
        <taxon>Eukaryota</taxon>
        <taxon>Fungi</taxon>
        <taxon>Dikarya</taxon>
        <taxon>Ascomycota</taxon>
        <taxon>Pezizomycotina</taxon>
        <taxon>Lecanoromycetes</taxon>
        <taxon>OSLEUM clade</taxon>
        <taxon>Lecanoromycetidae</taxon>
        <taxon>Lecanorales</taxon>
        <taxon>Lecanorineae</taxon>
        <taxon>Cladoniaceae</taxon>
        <taxon>Cladonia</taxon>
    </lineage>
</organism>
<name>A0AA39V899_9LECA</name>
<protein>
    <submittedName>
        <fullName evidence="1">Uncharacterized protein</fullName>
    </submittedName>
</protein>
<evidence type="ECO:0000313" key="1">
    <source>
        <dbReference type="EMBL" id="KAK0512205.1"/>
    </source>
</evidence>
<proteinExistence type="predicted"/>
<reference evidence="1" key="1">
    <citation type="submission" date="2023-03" db="EMBL/GenBank/DDBJ databases">
        <title>Complete genome of Cladonia borealis.</title>
        <authorList>
            <person name="Park H."/>
        </authorList>
    </citation>
    <scope>NUCLEOTIDE SEQUENCE</scope>
    <source>
        <strain evidence="1">ANT050790</strain>
    </source>
</reference>
<evidence type="ECO:0000313" key="2">
    <source>
        <dbReference type="Proteomes" id="UP001166286"/>
    </source>
</evidence>
<dbReference type="EMBL" id="JAFEKC020000011">
    <property type="protein sequence ID" value="KAK0512205.1"/>
    <property type="molecule type" value="Genomic_DNA"/>
</dbReference>
<keyword evidence="2" id="KW-1185">Reference proteome</keyword>